<dbReference type="InterPro" id="IPR008863">
    <property type="entry name" value="Toxic_anion-R_TelA"/>
</dbReference>
<dbReference type="Proteomes" id="UP000597507">
    <property type="component" value="Unassembled WGS sequence"/>
</dbReference>
<accession>A0A8J2ZCU5</accession>
<evidence type="ECO:0000256" key="1">
    <source>
        <dbReference type="ARBA" id="ARBA00005541"/>
    </source>
</evidence>
<evidence type="ECO:0000256" key="3">
    <source>
        <dbReference type="SAM" id="Coils"/>
    </source>
</evidence>
<dbReference type="PANTHER" id="PTHR38432">
    <property type="entry name" value="TELA-LIKE PROTEIN SAOUHSC_01408"/>
    <property type="match status" value="1"/>
</dbReference>
<dbReference type="EMBL" id="BMKS01000008">
    <property type="protein sequence ID" value="GGG39128.1"/>
    <property type="molecule type" value="Genomic_DNA"/>
</dbReference>
<evidence type="ECO:0000256" key="4">
    <source>
        <dbReference type="SAM" id="MobiDB-lite"/>
    </source>
</evidence>
<feature type="coiled-coil region" evidence="3">
    <location>
        <begin position="366"/>
        <end position="404"/>
    </location>
</feature>
<comment type="similarity">
    <text evidence="1 2">Belongs to the TelA family.</text>
</comment>
<sequence>MSDRMTPRGGSPAEPDGDATARGARLRPSADTAETLAQVAVDANAAAVRDVTAAAVAAEAAAPVPPERRPEIEALAARLDIMNPESILRFGSEVQNRASAAADAMLEGARNRDAGEAGETLSNLLATLRGFDVTKLAGRPGLFGRLFGRAGAEAARIAQRYEDIRGQVEAVGDRLDTHRTRLLEDVVKLDRLYAATLEWFHALGDHIAAGELALARVDREAIPEVTQQVASGDAVAAQRLRDLRAARDELERRIHDLKLTRQVAMQALPSIRLIQENDKALAAKIQSVIVNTVPLWRQQLAQALAISRMREAGRTLKEATDLTNELLTANAERLRQGNLEARTQLERGVFDIEAVKRANAALVATIEDSLRIAQEAQAQRAAANKELEKAEQEIRRALVAARTASPAGGAKRGGAPF</sequence>
<feature type="region of interest" description="Disordered" evidence="4">
    <location>
        <begin position="1"/>
        <end position="30"/>
    </location>
</feature>
<protein>
    <submittedName>
        <fullName evidence="5">Tellurium resistance protein</fullName>
    </submittedName>
</protein>
<evidence type="ECO:0000313" key="6">
    <source>
        <dbReference type="Proteomes" id="UP000597507"/>
    </source>
</evidence>
<name>A0A8J2ZCU5_9PROT</name>
<keyword evidence="6" id="KW-1185">Reference proteome</keyword>
<comment type="caution">
    <text evidence="5">The sequence shown here is derived from an EMBL/GenBank/DDBJ whole genome shotgun (WGS) entry which is preliminary data.</text>
</comment>
<evidence type="ECO:0000256" key="2">
    <source>
        <dbReference type="PIRNR" id="PIRNR026508"/>
    </source>
</evidence>
<evidence type="ECO:0000313" key="5">
    <source>
        <dbReference type="EMBL" id="GGG39128.1"/>
    </source>
</evidence>
<dbReference type="PIRSF" id="PIRSF026508">
    <property type="entry name" value="TelA"/>
    <property type="match status" value="1"/>
</dbReference>
<feature type="coiled-coil region" evidence="3">
    <location>
        <begin position="233"/>
        <end position="267"/>
    </location>
</feature>
<reference evidence="5 6" key="1">
    <citation type="journal article" date="2014" name="Int. J. Syst. Evol. Microbiol.">
        <title>Complete genome sequence of Corynebacterium casei LMG S-19264T (=DSM 44701T), isolated from a smear-ripened cheese.</title>
        <authorList>
            <consortium name="US DOE Joint Genome Institute (JGI-PGF)"/>
            <person name="Walter F."/>
            <person name="Albersmeier A."/>
            <person name="Kalinowski J."/>
            <person name="Ruckert C."/>
        </authorList>
    </citation>
    <scope>NUCLEOTIDE SEQUENCE [LARGE SCALE GENOMIC DNA]</scope>
    <source>
        <strain evidence="5 6">CGMCC 1.16330</strain>
    </source>
</reference>
<dbReference type="PANTHER" id="PTHR38432:SF1">
    <property type="entry name" value="TELA-LIKE PROTEIN SAOUHSC_01408"/>
    <property type="match status" value="1"/>
</dbReference>
<proteinExistence type="inferred from homology"/>
<dbReference type="Pfam" id="PF05816">
    <property type="entry name" value="TelA"/>
    <property type="match status" value="1"/>
</dbReference>
<keyword evidence="3" id="KW-0175">Coiled coil</keyword>
<gene>
    <name evidence="5" type="primary">telA</name>
    <name evidence="5" type="ORF">GCM10010964_28390</name>
</gene>
<organism evidence="5 6">
    <name type="scientific">Caldovatus sediminis</name>
    <dbReference type="NCBI Taxonomy" id="2041189"/>
    <lineage>
        <taxon>Bacteria</taxon>
        <taxon>Pseudomonadati</taxon>
        <taxon>Pseudomonadota</taxon>
        <taxon>Alphaproteobacteria</taxon>
        <taxon>Acetobacterales</taxon>
        <taxon>Roseomonadaceae</taxon>
        <taxon>Caldovatus</taxon>
    </lineage>
</organism>
<dbReference type="AlphaFoldDB" id="A0A8J2ZCU5"/>
<dbReference type="RefSeq" id="WP_229678032.1">
    <property type="nucleotide sequence ID" value="NZ_BMKS01000008.1"/>
</dbReference>